<feature type="coiled-coil region" evidence="5">
    <location>
        <begin position="100"/>
        <end position="141"/>
    </location>
</feature>
<keyword evidence="10" id="KW-1185">Reference proteome</keyword>
<evidence type="ECO:0000256" key="3">
    <source>
        <dbReference type="ARBA" id="ARBA00022989"/>
    </source>
</evidence>
<reference evidence="9" key="1">
    <citation type="submission" date="2023-07" db="EMBL/GenBank/DDBJ databases">
        <title>Genomic Encyclopedia of Type Strains, Phase IV (KMG-IV): sequencing the most valuable type-strain genomes for metagenomic binning, comparative biology and taxonomic classification.</title>
        <authorList>
            <person name="Goeker M."/>
        </authorList>
    </citation>
    <scope>NUCLEOTIDE SEQUENCE</scope>
    <source>
        <strain evidence="9">DSM 26174</strain>
    </source>
</reference>
<evidence type="ECO:0000313" key="9">
    <source>
        <dbReference type="EMBL" id="MDR6239240.1"/>
    </source>
</evidence>
<dbReference type="SUPFAM" id="SSF111369">
    <property type="entry name" value="HlyD-like secretion proteins"/>
    <property type="match status" value="2"/>
</dbReference>
<dbReference type="RefSeq" id="WP_309938830.1">
    <property type="nucleotide sequence ID" value="NZ_AP025305.1"/>
</dbReference>
<dbReference type="Proteomes" id="UP001185092">
    <property type="component" value="Unassembled WGS sequence"/>
</dbReference>
<accession>A0AAE3XMJ3</accession>
<dbReference type="AlphaFoldDB" id="A0AAE3XMJ3"/>
<sequence>MENSEAEAKKKSNKKYYLVFSVVILIVLGVIAYVTVYFQKHVTTNDAQVDGYIIPVIARVEAFLDSVYVVENEKVVAGQLVATLDSIPYILALEINQGKYDEARIQLKISENELVNKKIQLREAQHEYRAKQAQFKKAMQDYSENEQLYAEGVIPLSEYDKYRAAFVSSREVLDIAKEQIEKLKVEIIVNEEQIEKNISTVSKLKSNVDLSARNLSYTKIYSPIDGTISQVKIRTGQYMKGGETLFTVVDDENIWVTANYKETKIHKLVIGGKIKISIDAYPSRTFWGTINSMGPAAIARYSFLPPNNTTGNFVKIVQRVPVRIYFEDTTDLSIMKPGLNVETTYTVK</sequence>
<comment type="subcellular location">
    <subcellularLocation>
        <location evidence="1">Membrane</location>
        <topology evidence="1">Single-pass membrane protein</topology>
    </subcellularLocation>
</comment>
<evidence type="ECO:0000256" key="5">
    <source>
        <dbReference type="SAM" id="Coils"/>
    </source>
</evidence>
<feature type="domain" description="CusB-like beta-barrel" evidence="8">
    <location>
        <begin position="253"/>
        <end position="297"/>
    </location>
</feature>
<keyword evidence="2 6" id="KW-0812">Transmembrane</keyword>
<feature type="domain" description="Multidrug resistance protein MdtA-like barrel-sandwich hybrid" evidence="7">
    <location>
        <begin position="56"/>
        <end position="250"/>
    </location>
</feature>
<organism evidence="9 10">
    <name type="scientific">Aureibacter tunicatorum</name>
    <dbReference type="NCBI Taxonomy" id="866807"/>
    <lineage>
        <taxon>Bacteria</taxon>
        <taxon>Pseudomonadati</taxon>
        <taxon>Bacteroidota</taxon>
        <taxon>Cytophagia</taxon>
        <taxon>Cytophagales</taxon>
        <taxon>Persicobacteraceae</taxon>
        <taxon>Aureibacter</taxon>
    </lineage>
</organism>
<keyword evidence="3 6" id="KW-1133">Transmembrane helix</keyword>
<evidence type="ECO:0000313" key="10">
    <source>
        <dbReference type="Proteomes" id="UP001185092"/>
    </source>
</evidence>
<feature type="transmembrane region" description="Helical" evidence="6">
    <location>
        <begin position="16"/>
        <end position="38"/>
    </location>
</feature>
<evidence type="ECO:0000256" key="2">
    <source>
        <dbReference type="ARBA" id="ARBA00022692"/>
    </source>
</evidence>
<dbReference type="GO" id="GO:0055085">
    <property type="term" value="P:transmembrane transport"/>
    <property type="evidence" value="ECO:0007669"/>
    <property type="project" value="InterPro"/>
</dbReference>
<evidence type="ECO:0000259" key="7">
    <source>
        <dbReference type="Pfam" id="PF25917"/>
    </source>
</evidence>
<keyword evidence="5" id="KW-0175">Coiled coil</keyword>
<dbReference type="PANTHER" id="PTHR30386:SF26">
    <property type="entry name" value="TRANSPORT PROTEIN COMB"/>
    <property type="match status" value="1"/>
</dbReference>
<evidence type="ECO:0000256" key="1">
    <source>
        <dbReference type="ARBA" id="ARBA00004167"/>
    </source>
</evidence>
<evidence type="ECO:0000256" key="6">
    <source>
        <dbReference type="SAM" id="Phobius"/>
    </source>
</evidence>
<dbReference type="Gene3D" id="2.40.50.100">
    <property type="match status" value="1"/>
</dbReference>
<dbReference type="InterPro" id="IPR050739">
    <property type="entry name" value="MFP"/>
</dbReference>
<proteinExistence type="predicted"/>
<dbReference type="EMBL" id="JAVDQD010000002">
    <property type="protein sequence ID" value="MDR6239240.1"/>
    <property type="molecule type" value="Genomic_DNA"/>
</dbReference>
<gene>
    <name evidence="9" type="ORF">HNQ88_002277</name>
</gene>
<dbReference type="Gene3D" id="2.40.30.170">
    <property type="match status" value="1"/>
</dbReference>
<dbReference type="GO" id="GO:0016020">
    <property type="term" value="C:membrane"/>
    <property type="evidence" value="ECO:0007669"/>
    <property type="project" value="UniProtKB-SubCell"/>
</dbReference>
<dbReference type="InterPro" id="IPR058625">
    <property type="entry name" value="MdtA-like_BSH"/>
</dbReference>
<dbReference type="Pfam" id="PF25917">
    <property type="entry name" value="BSH_RND"/>
    <property type="match status" value="1"/>
</dbReference>
<name>A0AAE3XMJ3_9BACT</name>
<evidence type="ECO:0000259" key="8">
    <source>
        <dbReference type="Pfam" id="PF25954"/>
    </source>
</evidence>
<dbReference type="Pfam" id="PF25954">
    <property type="entry name" value="Beta-barrel_RND_2"/>
    <property type="match status" value="1"/>
</dbReference>
<dbReference type="InterPro" id="IPR058792">
    <property type="entry name" value="Beta-barrel_RND_2"/>
</dbReference>
<protein>
    <submittedName>
        <fullName evidence="9">Membrane fusion protein (Multidrug efflux system)</fullName>
    </submittedName>
</protein>
<evidence type="ECO:0000256" key="4">
    <source>
        <dbReference type="ARBA" id="ARBA00023136"/>
    </source>
</evidence>
<keyword evidence="4 6" id="KW-0472">Membrane</keyword>
<dbReference type="PANTHER" id="PTHR30386">
    <property type="entry name" value="MEMBRANE FUSION SUBUNIT OF EMRAB-TOLC MULTIDRUG EFFLUX PUMP"/>
    <property type="match status" value="1"/>
</dbReference>
<comment type="caution">
    <text evidence="9">The sequence shown here is derived from an EMBL/GenBank/DDBJ whole genome shotgun (WGS) entry which is preliminary data.</text>
</comment>